<gene>
    <name evidence="1" type="ORF">L203_105514</name>
</gene>
<accession>A0AAJ8JXH0</accession>
<dbReference type="RefSeq" id="XP_066070978.1">
    <property type="nucleotide sequence ID" value="XM_066214881.1"/>
</dbReference>
<dbReference type="EMBL" id="CP143790">
    <property type="protein sequence ID" value="WVN90278.1"/>
    <property type="molecule type" value="Genomic_DNA"/>
</dbReference>
<name>A0AAJ8JXH0_9TREE</name>
<reference evidence="1" key="2">
    <citation type="journal article" date="2022" name="Elife">
        <title>Obligate sexual reproduction of a homothallic fungus closely related to the Cryptococcus pathogenic species complex.</title>
        <authorList>
            <person name="Passer A.R."/>
            <person name="Clancey S.A."/>
            <person name="Shea T."/>
            <person name="David-Palma M."/>
            <person name="Averette A.F."/>
            <person name="Boekhout T."/>
            <person name="Porcel B.M."/>
            <person name="Nowrousian M."/>
            <person name="Cuomo C.A."/>
            <person name="Sun S."/>
            <person name="Heitman J."/>
            <person name="Coelho M.A."/>
        </authorList>
    </citation>
    <scope>NUCLEOTIDE SEQUENCE</scope>
    <source>
        <strain evidence="1">CBS 7841</strain>
    </source>
</reference>
<evidence type="ECO:0000313" key="1">
    <source>
        <dbReference type="EMBL" id="WVN90278.1"/>
    </source>
</evidence>
<dbReference type="Proteomes" id="UP000094043">
    <property type="component" value="Chromosome 7"/>
</dbReference>
<reference evidence="1" key="1">
    <citation type="submission" date="2016-06" db="EMBL/GenBank/DDBJ databases">
        <authorList>
            <person name="Cuomo C."/>
            <person name="Litvintseva A."/>
            <person name="Heitman J."/>
            <person name="Chen Y."/>
            <person name="Sun S."/>
            <person name="Springer D."/>
            <person name="Dromer F."/>
            <person name="Young S."/>
            <person name="Zeng Q."/>
            <person name="Chapman S."/>
            <person name="Gujja S."/>
            <person name="Saif S."/>
            <person name="Birren B."/>
        </authorList>
    </citation>
    <scope>NUCLEOTIDE SEQUENCE</scope>
    <source>
        <strain evidence="1">CBS 7841</strain>
    </source>
</reference>
<dbReference type="GeneID" id="91089723"/>
<keyword evidence="2" id="KW-1185">Reference proteome</keyword>
<proteinExistence type="predicted"/>
<protein>
    <submittedName>
        <fullName evidence="1">Uncharacterized protein</fullName>
    </submittedName>
</protein>
<reference evidence="1" key="3">
    <citation type="submission" date="2024-01" db="EMBL/GenBank/DDBJ databases">
        <authorList>
            <person name="Coelho M.A."/>
            <person name="David-Palma M."/>
            <person name="Shea T."/>
            <person name="Sun S."/>
            <person name="Cuomo C.A."/>
            <person name="Heitman J."/>
        </authorList>
    </citation>
    <scope>NUCLEOTIDE SEQUENCE</scope>
    <source>
        <strain evidence="1">CBS 7841</strain>
    </source>
</reference>
<dbReference type="AlphaFoldDB" id="A0AAJ8JXH0"/>
<evidence type="ECO:0000313" key="2">
    <source>
        <dbReference type="Proteomes" id="UP000094043"/>
    </source>
</evidence>
<dbReference type="KEGG" id="cdep:91089723"/>
<sequence>MSCIERSDEEISNDPNRKPLPKTISKWLTPTFGSPALGTMARALVSADSVLTKLVLSGELTCGHSLRTVANVVVLVASGVLTFAVNASVRSRRSLVSRSATKLSTMESVIRRGLLGLYARDAMA</sequence>
<organism evidence="1 2">
    <name type="scientific">Cryptococcus depauperatus CBS 7841</name>
    <dbReference type="NCBI Taxonomy" id="1295531"/>
    <lineage>
        <taxon>Eukaryota</taxon>
        <taxon>Fungi</taxon>
        <taxon>Dikarya</taxon>
        <taxon>Basidiomycota</taxon>
        <taxon>Agaricomycotina</taxon>
        <taxon>Tremellomycetes</taxon>
        <taxon>Tremellales</taxon>
        <taxon>Cryptococcaceae</taxon>
        <taxon>Cryptococcus</taxon>
    </lineage>
</organism>